<reference evidence="2 3" key="1">
    <citation type="submission" date="2024-04" db="EMBL/GenBank/DDBJ databases">
        <title>genome sequences of Mucor flavus KT1a and Helicostylum pulchrum KT1b strains isolation_sourced from the surface of a dry-aged beef.</title>
        <authorList>
            <person name="Toyotome T."/>
            <person name="Hosono M."/>
            <person name="Torimaru M."/>
            <person name="Fukuda K."/>
            <person name="Mikami N."/>
        </authorList>
    </citation>
    <scope>NUCLEOTIDE SEQUENCE [LARGE SCALE GENOMIC DNA]</scope>
    <source>
        <strain evidence="2 3">KT1b</strain>
    </source>
</reference>
<sequence>MPLSNITGKSSRKRPELSDFTRGVICGLSQHAKWTNTDISKELDIPRTTIGSIVQKYVKQGQTSVKPRSGRPKVLNERDEHHSGILVQRESFEPLRTQQQNLASITGNCNEESA</sequence>
<dbReference type="EMBL" id="BAABUJ010000010">
    <property type="protein sequence ID" value="GAA5798498.1"/>
    <property type="molecule type" value="Genomic_DNA"/>
</dbReference>
<feature type="region of interest" description="Disordered" evidence="1">
    <location>
        <begin position="61"/>
        <end position="83"/>
    </location>
</feature>
<keyword evidence="3" id="KW-1185">Reference proteome</keyword>
<feature type="compositionally biased region" description="Basic and acidic residues" evidence="1">
    <location>
        <begin position="74"/>
        <end position="83"/>
    </location>
</feature>
<protein>
    <recommendedName>
        <fullName evidence="4">Homeodomain-like DNA binding domain-containing transcription factor</fullName>
    </recommendedName>
</protein>
<dbReference type="Proteomes" id="UP001476247">
    <property type="component" value="Unassembled WGS sequence"/>
</dbReference>
<evidence type="ECO:0008006" key="4">
    <source>
        <dbReference type="Google" id="ProtNLM"/>
    </source>
</evidence>
<evidence type="ECO:0000256" key="1">
    <source>
        <dbReference type="SAM" id="MobiDB-lite"/>
    </source>
</evidence>
<accession>A0ABP9XVT0</accession>
<dbReference type="InterPro" id="IPR009057">
    <property type="entry name" value="Homeodomain-like_sf"/>
</dbReference>
<name>A0ABP9XVT0_9FUNG</name>
<proteinExistence type="predicted"/>
<dbReference type="SUPFAM" id="SSF46689">
    <property type="entry name" value="Homeodomain-like"/>
    <property type="match status" value="1"/>
</dbReference>
<gene>
    <name evidence="2" type="ORF">HPULCUR_003902</name>
</gene>
<comment type="caution">
    <text evidence="2">The sequence shown here is derived from an EMBL/GenBank/DDBJ whole genome shotgun (WGS) entry which is preliminary data.</text>
</comment>
<dbReference type="InterPro" id="IPR036388">
    <property type="entry name" value="WH-like_DNA-bd_sf"/>
</dbReference>
<evidence type="ECO:0000313" key="2">
    <source>
        <dbReference type="EMBL" id="GAA5798498.1"/>
    </source>
</evidence>
<dbReference type="Gene3D" id="1.10.10.10">
    <property type="entry name" value="Winged helix-like DNA-binding domain superfamily/Winged helix DNA-binding domain"/>
    <property type="match status" value="1"/>
</dbReference>
<evidence type="ECO:0000313" key="3">
    <source>
        <dbReference type="Proteomes" id="UP001476247"/>
    </source>
</evidence>
<organism evidence="2 3">
    <name type="scientific">Helicostylum pulchrum</name>
    <dbReference type="NCBI Taxonomy" id="562976"/>
    <lineage>
        <taxon>Eukaryota</taxon>
        <taxon>Fungi</taxon>
        <taxon>Fungi incertae sedis</taxon>
        <taxon>Mucoromycota</taxon>
        <taxon>Mucoromycotina</taxon>
        <taxon>Mucoromycetes</taxon>
        <taxon>Mucorales</taxon>
        <taxon>Mucorineae</taxon>
        <taxon>Mucoraceae</taxon>
        <taxon>Helicostylum</taxon>
    </lineage>
</organism>